<evidence type="ECO:0000256" key="8">
    <source>
        <dbReference type="ARBA" id="ARBA00023136"/>
    </source>
</evidence>
<keyword evidence="4 10" id="KW-0808">Transferase</keyword>
<feature type="transmembrane region" description="Helical" evidence="10">
    <location>
        <begin position="20"/>
        <end position="43"/>
    </location>
</feature>
<keyword evidence="5 10" id="KW-0812">Transmembrane</keyword>
<dbReference type="InterPro" id="IPR006369">
    <property type="entry name" value="Protohaem_IX_farnesylTrfase"/>
</dbReference>
<dbReference type="AlphaFoldDB" id="A0A9X4AKW1"/>
<comment type="subcellular location">
    <subcellularLocation>
        <location evidence="1 10">Cell membrane</location>
        <topology evidence="1 10">Multi-pass membrane protein</topology>
    </subcellularLocation>
</comment>
<protein>
    <recommendedName>
        <fullName evidence="10">Protoheme IX farnesyltransferase</fullName>
        <ecNumber evidence="10">2.5.1.141</ecNumber>
    </recommendedName>
    <alternativeName>
        <fullName evidence="10">Heme B farnesyltransferase</fullName>
    </alternativeName>
    <alternativeName>
        <fullName evidence="10">Heme O synthase</fullName>
    </alternativeName>
</protein>
<keyword evidence="12" id="KW-1185">Reference proteome</keyword>
<feature type="transmembrane region" description="Helical" evidence="10">
    <location>
        <begin position="97"/>
        <end position="118"/>
    </location>
</feature>
<evidence type="ECO:0000313" key="12">
    <source>
        <dbReference type="Proteomes" id="UP001145050"/>
    </source>
</evidence>
<feature type="transmembrane region" description="Helical" evidence="10">
    <location>
        <begin position="55"/>
        <end position="76"/>
    </location>
</feature>
<sequence>MGNTGNKEKVTTLWSDLKALIKVGIINSNLMTAFVGFWLALYYTGSSFLENWQTFLFAMAGTALIIAGGCIINNYYDRDIDPVMDRTKKRPTVTGSIPLQTILILGIATSVTGVTLLLMTTVQAAIIGAFGWFAYVVLYTMWSKRRYTINTAIGSLSGAVPPLIGWAAVEPKFHMVAFILFLIMFIWQTPHFLALAMKKCKEYKRAGIPMLPVIHGFSITKRQMVVYVACLLPLPFYLYSLGLTFLIIATLLNIGWLILGMTGFYVKSDKKWATWMFVYSLNYLTILCVTVVVVTFPTIF</sequence>
<dbReference type="Gene3D" id="1.10.357.140">
    <property type="entry name" value="UbiA prenyltransferase"/>
    <property type="match status" value="1"/>
</dbReference>
<evidence type="ECO:0000256" key="3">
    <source>
        <dbReference type="ARBA" id="ARBA00022475"/>
    </source>
</evidence>
<dbReference type="InterPro" id="IPR044878">
    <property type="entry name" value="UbiA_sf"/>
</dbReference>
<dbReference type="InterPro" id="IPR000537">
    <property type="entry name" value="UbiA_prenyltransferase"/>
</dbReference>
<dbReference type="PANTHER" id="PTHR43448">
    <property type="entry name" value="PROTOHEME IX FARNESYLTRANSFERASE, MITOCHONDRIAL"/>
    <property type="match status" value="1"/>
</dbReference>
<evidence type="ECO:0000313" key="11">
    <source>
        <dbReference type="EMBL" id="MDC3423727.1"/>
    </source>
</evidence>
<comment type="similarity">
    <text evidence="10">Belongs to the UbiA prenyltransferase family. Protoheme IX farnesyltransferase subfamily.</text>
</comment>
<dbReference type="PROSITE" id="PS00943">
    <property type="entry name" value="UBIA"/>
    <property type="match status" value="1"/>
</dbReference>
<keyword evidence="8 10" id="KW-0472">Membrane</keyword>
<feature type="transmembrane region" description="Helical" evidence="10">
    <location>
        <begin position="124"/>
        <end position="142"/>
    </location>
</feature>
<reference evidence="11" key="1">
    <citation type="submission" date="2022-06" db="EMBL/GenBank/DDBJ databases">
        <title>Aquibacillus sp. a new bacterium isolated from soil saline samples.</title>
        <authorList>
            <person name="Galisteo C."/>
            <person name="De La Haba R."/>
            <person name="Sanchez-Porro C."/>
            <person name="Ventosa A."/>
        </authorList>
    </citation>
    <scope>NUCLEOTIDE SEQUENCE</scope>
    <source>
        <strain evidence="11">3ASR75-11</strain>
    </source>
</reference>
<dbReference type="CDD" id="cd13957">
    <property type="entry name" value="PT_UbiA_Cox10"/>
    <property type="match status" value="1"/>
</dbReference>
<evidence type="ECO:0000256" key="7">
    <source>
        <dbReference type="ARBA" id="ARBA00023133"/>
    </source>
</evidence>
<dbReference type="EC" id="2.5.1.141" evidence="10"/>
<evidence type="ECO:0000256" key="5">
    <source>
        <dbReference type="ARBA" id="ARBA00022692"/>
    </source>
</evidence>
<dbReference type="GO" id="GO:0008495">
    <property type="term" value="F:protoheme IX farnesyltransferase activity"/>
    <property type="evidence" value="ECO:0007669"/>
    <property type="project" value="UniProtKB-UniRule"/>
</dbReference>
<name>A0A9X4AKW1_9BACI</name>
<evidence type="ECO:0000256" key="10">
    <source>
        <dbReference type="HAMAP-Rule" id="MF_00154"/>
    </source>
</evidence>
<proteinExistence type="inferred from homology"/>
<keyword evidence="3 10" id="KW-1003">Cell membrane</keyword>
<evidence type="ECO:0000256" key="6">
    <source>
        <dbReference type="ARBA" id="ARBA00022989"/>
    </source>
</evidence>
<dbReference type="InterPro" id="IPR030470">
    <property type="entry name" value="UbiA_prenylTrfase_CS"/>
</dbReference>
<dbReference type="PANTHER" id="PTHR43448:SF2">
    <property type="entry name" value="PROTOHEME IX FARNESYLTRANSFERASE, MITOCHONDRIAL"/>
    <property type="match status" value="1"/>
</dbReference>
<comment type="miscellaneous">
    <text evidence="10">Carbon 2 of the heme B porphyrin ring is defined according to the Fischer nomenclature.</text>
</comment>
<dbReference type="GO" id="GO:0048034">
    <property type="term" value="P:heme O biosynthetic process"/>
    <property type="evidence" value="ECO:0007669"/>
    <property type="project" value="UniProtKB-UniRule"/>
</dbReference>
<evidence type="ECO:0000256" key="9">
    <source>
        <dbReference type="ARBA" id="ARBA00047690"/>
    </source>
</evidence>
<comment type="catalytic activity">
    <reaction evidence="9 10">
        <text>heme b + (2E,6E)-farnesyl diphosphate + H2O = Fe(II)-heme o + diphosphate</text>
        <dbReference type="Rhea" id="RHEA:28070"/>
        <dbReference type="ChEBI" id="CHEBI:15377"/>
        <dbReference type="ChEBI" id="CHEBI:33019"/>
        <dbReference type="ChEBI" id="CHEBI:60344"/>
        <dbReference type="ChEBI" id="CHEBI:60530"/>
        <dbReference type="ChEBI" id="CHEBI:175763"/>
        <dbReference type="EC" id="2.5.1.141"/>
    </reaction>
</comment>
<evidence type="ECO:0000256" key="1">
    <source>
        <dbReference type="ARBA" id="ARBA00004651"/>
    </source>
</evidence>
<feature type="transmembrane region" description="Helical" evidence="10">
    <location>
        <begin position="224"/>
        <end position="240"/>
    </location>
</feature>
<comment type="caution">
    <text evidence="11">The sequence shown here is derived from an EMBL/GenBank/DDBJ whole genome shotgun (WGS) entry which is preliminary data.</text>
</comment>
<gene>
    <name evidence="11" type="primary">cyoE</name>
    <name evidence="10" type="synonym">ctaB</name>
    <name evidence="11" type="ORF">NC797_04295</name>
</gene>
<comment type="function">
    <text evidence="10">Converts heme B (protoheme IX) to heme O by substitution of the vinyl group on carbon 2 of heme B porphyrin ring with a hydroxyethyl farnesyl side group.</text>
</comment>
<evidence type="ECO:0000256" key="4">
    <source>
        <dbReference type="ARBA" id="ARBA00022679"/>
    </source>
</evidence>
<keyword evidence="6 10" id="KW-1133">Transmembrane helix</keyword>
<dbReference type="Pfam" id="PF01040">
    <property type="entry name" value="UbiA"/>
    <property type="match status" value="1"/>
</dbReference>
<dbReference type="HAMAP" id="MF_00154">
    <property type="entry name" value="CyoE_CtaB"/>
    <property type="match status" value="1"/>
</dbReference>
<dbReference type="EMBL" id="JAMQKB010000002">
    <property type="protein sequence ID" value="MDC3423727.1"/>
    <property type="molecule type" value="Genomic_DNA"/>
</dbReference>
<evidence type="ECO:0000256" key="2">
    <source>
        <dbReference type="ARBA" id="ARBA00004919"/>
    </source>
</evidence>
<feature type="transmembrane region" description="Helical" evidence="10">
    <location>
        <begin position="149"/>
        <end position="169"/>
    </location>
</feature>
<keyword evidence="7 10" id="KW-0350">Heme biosynthesis</keyword>
<dbReference type="NCBIfam" id="TIGR01473">
    <property type="entry name" value="cyoE_ctaB"/>
    <property type="match status" value="1"/>
</dbReference>
<feature type="transmembrane region" description="Helical" evidence="10">
    <location>
        <begin position="175"/>
        <end position="196"/>
    </location>
</feature>
<dbReference type="Proteomes" id="UP001145050">
    <property type="component" value="Unassembled WGS sequence"/>
</dbReference>
<dbReference type="GO" id="GO:0005886">
    <property type="term" value="C:plasma membrane"/>
    <property type="evidence" value="ECO:0007669"/>
    <property type="project" value="UniProtKB-SubCell"/>
</dbReference>
<feature type="transmembrane region" description="Helical" evidence="10">
    <location>
        <begin position="278"/>
        <end position="299"/>
    </location>
</feature>
<comment type="pathway">
    <text evidence="2 10">Porphyrin-containing compound metabolism; heme O biosynthesis; heme O from protoheme: step 1/1.</text>
</comment>
<accession>A0A9X4AKW1</accession>
<dbReference type="FunFam" id="1.10.357.140:FF:000001">
    <property type="entry name" value="Protoheme IX farnesyltransferase"/>
    <property type="match status" value="1"/>
</dbReference>
<organism evidence="11 12">
    <name type="scientific">Terrihalobacillus insolitus</name>
    <dbReference type="NCBI Taxonomy" id="2950438"/>
    <lineage>
        <taxon>Bacteria</taxon>
        <taxon>Bacillati</taxon>
        <taxon>Bacillota</taxon>
        <taxon>Bacilli</taxon>
        <taxon>Bacillales</taxon>
        <taxon>Bacillaceae</taxon>
        <taxon>Terrihalobacillus</taxon>
    </lineage>
</organism>
<comment type="subunit">
    <text evidence="10">Interacts with CtaA.</text>
</comment>